<gene>
    <name evidence="2" type="ORF">GCM10022410_22000</name>
</gene>
<feature type="transmembrane region" description="Helical" evidence="1">
    <location>
        <begin position="108"/>
        <end position="126"/>
    </location>
</feature>
<protein>
    <submittedName>
        <fullName evidence="2">Membrane protein</fullName>
    </submittedName>
</protein>
<name>A0ABP7W0G5_9BACI</name>
<dbReference type="RefSeq" id="WP_344913140.1">
    <property type="nucleotide sequence ID" value="NZ_BAABDL010000119.1"/>
</dbReference>
<feature type="transmembrane region" description="Helical" evidence="1">
    <location>
        <begin position="175"/>
        <end position="193"/>
    </location>
</feature>
<evidence type="ECO:0000256" key="1">
    <source>
        <dbReference type="SAM" id="Phobius"/>
    </source>
</evidence>
<dbReference type="InterPro" id="IPR038728">
    <property type="entry name" value="YkvI-like"/>
</dbReference>
<dbReference type="Proteomes" id="UP001501734">
    <property type="component" value="Unassembled WGS sequence"/>
</dbReference>
<keyword evidence="1" id="KW-1133">Transmembrane helix</keyword>
<dbReference type="EMBL" id="BAABDL010000119">
    <property type="protein sequence ID" value="GAA4076776.1"/>
    <property type="molecule type" value="Genomic_DNA"/>
</dbReference>
<evidence type="ECO:0000313" key="2">
    <source>
        <dbReference type="EMBL" id="GAA4076776.1"/>
    </source>
</evidence>
<keyword evidence="3" id="KW-1185">Reference proteome</keyword>
<accession>A0ABP7W0G5</accession>
<sequence length="337" mass="37843">MKKILQLSFLILGIVIGAGYASGREIWLFFGANGGRAISLFTVLFGVCCYSILDISSKKQTNHYQQILATIVNDKLTWLYDLLMFVYLILTIVIMIAGSGAALEVYQLPSWIGISLIAIMMVWAFSFSLDQVIEINTILLPVLLITLLAILMIFIKREPSIEHVSMSKMNYFKAISFTSVNLLPIISVVGAIGNKIKTKKEVIYTALISTVILAGLSYIYNYSLTLIHAEIDLFEMPIYGILIRFPSFVLLFVTIIIWVAIFSTALGALLGLITRIKNNYNISQIKVALILTLLLVPFSLTGFQFLIELIYPIYGLLNLYLLLKLILYPIKDCRVEK</sequence>
<feature type="transmembrane region" description="Helical" evidence="1">
    <location>
        <begin position="285"/>
        <end position="307"/>
    </location>
</feature>
<feature type="transmembrane region" description="Helical" evidence="1">
    <location>
        <begin position="313"/>
        <end position="330"/>
    </location>
</feature>
<feature type="transmembrane region" description="Helical" evidence="1">
    <location>
        <begin position="138"/>
        <end position="155"/>
    </location>
</feature>
<keyword evidence="1" id="KW-0812">Transmembrane</keyword>
<evidence type="ECO:0000313" key="3">
    <source>
        <dbReference type="Proteomes" id="UP001501734"/>
    </source>
</evidence>
<feature type="transmembrane region" description="Helical" evidence="1">
    <location>
        <begin position="241"/>
        <end position="273"/>
    </location>
</feature>
<keyword evidence="1" id="KW-0472">Membrane</keyword>
<feature type="transmembrane region" description="Helical" evidence="1">
    <location>
        <begin position="78"/>
        <end position="102"/>
    </location>
</feature>
<dbReference type="PANTHER" id="PTHR37814:SF1">
    <property type="entry name" value="MEMBRANE PROTEIN"/>
    <property type="match status" value="1"/>
</dbReference>
<feature type="transmembrane region" description="Helical" evidence="1">
    <location>
        <begin position="202"/>
        <end position="221"/>
    </location>
</feature>
<proteinExistence type="predicted"/>
<feature type="transmembrane region" description="Helical" evidence="1">
    <location>
        <begin position="37"/>
        <end position="57"/>
    </location>
</feature>
<organism evidence="2 3">
    <name type="scientific">Amphibacillus indicireducens</name>
    <dbReference type="NCBI Taxonomy" id="1076330"/>
    <lineage>
        <taxon>Bacteria</taxon>
        <taxon>Bacillati</taxon>
        <taxon>Bacillota</taxon>
        <taxon>Bacilli</taxon>
        <taxon>Bacillales</taxon>
        <taxon>Bacillaceae</taxon>
        <taxon>Amphibacillus</taxon>
    </lineage>
</organism>
<dbReference type="PANTHER" id="PTHR37814">
    <property type="entry name" value="CONSERVED MEMBRANE PROTEIN"/>
    <property type="match status" value="1"/>
</dbReference>
<comment type="caution">
    <text evidence="2">The sequence shown here is derived from an EMBL/GenBank/DDBJ whole genome shotgun (WGS) entry which is preliminary data.</text>
</comment>
<reference evidence="3" key="1">
    <citation type="journal article" date="2019" name="Int. J. Syst. Evol. Microbiol.">
        <title>The Global Catalogue of Microorganisms (GCM) 10K type strain sequencing project: providing services to taxonomists for standard genome sequencing and annotation.</title>
        <authorList>
            <consortium name="The Broad Institute Genomics Platform"/>
            <consortium name="The Broad Institute Genome Sequencing Center for Infectious Disease"/>
            <person name="Wu L."/>
            <person name="Ma J."/>
        </authorList>
    </citation>
    <scope>NUCLEOTIDE SEQUENCE [LARGE SCALE GENOMIC DNA]</scope>
    <source>
        <strain evidence="3">JCM 17250</strain>
    </source>
</reference>